<evidence type="ECO:0000256" key="1">
    <source>
        <dbReference type="SAM" id="SignalP"/>
    </source>
</evidence>
<reference evidence="2 3" key="1">
    <citation type="submission" date="2019-03" db="EMBL/GenBank/DDBJ databases">
        <title>Genomic Encyclopedia of Archaeal and Bacterial Type Strains, Phase II (KMG-II): from individual species to whole genera.</title>
        <authorList>
            <person name="Goeker M."/>
        </authorList>
    </citation>
    <scope>NUCLEOTIDE SEQUENCE [LARGE SCALE GENOMIC DNA]</scope>
    <source>
        <strain evidence="2 3">DSM 26433</strain>
    </source>
</reference>
<accession>A0A4R1NMU8</accession>
<keyword evidence="3" id="KW-1185">Reference proteome</keyword>
<protein>
    <submittedName>
        <fullName evidence="2">Uncharacterized protein</fullName>
    </submittedName>
</protein>
<organism evidence="2 3">
    <name type="scientific">Shimia isoporae</name>
    <dbReference type="NCBI Taxonomy" id="647720"/>
    <lineage>
        <taxon>Bacteria</taxon>
        <taxon>Pseudomonadati</taxon>
        <taxon>Pseudomonadota</taxon>
        <taxon>Alphaproteobacteria</taxon>
        <taxon>Rhodobacterales</taxon>
        <taxon>Roseobacteraceae</taxon>
    </lineage>
</organism>
<dbReference type="AlphaFoldDB" id="A0A4R1NMU8"/>
<dbReference type="RefSeq" id="WP_132859166.1">
    <property type="nucleotide sequence ID" value="NZ_SMGR01000001.1"/>
</dbReference>
<evidence type="ECO:0000313" key="2">
    <source>
        <dbReference type="EMBL" id="TCL09099.1"/>
    </source>
</evidence>
<dbReference type="OrthoDB" id="7725808at2"/>
<proteinExistence type="predicted"/>
<comment type="caution">
    <text evidence="2">The sequence shown here is derived from an EMBL/GenBank/DDBJ whole genome shotgun (WGS) entry which is preliminary data.</text>
</comment>
<feature type="signal peptide" evidence="1">
    <location>
        <begin position="1"/>
        <end position="20"/>
    </location>
</feature>
<sequence length="140" mass="15475">MKNTLKTVAVATMLATPAIGAEQAFVCEYTSGYGGWTSEAALFIFDEDKGTAQAYDYYIKEMHGGPIDVKLTRASTQRIQFNWEVKAIPSRFRSGDTRLVDVKYRASINMKTKQGSLRATPTVDVLNDTKATGKCRPVQP</sequence>
<dbReference type="EMBL" id="SMGR01000001">
    <property type="protein sequence ID" value="TCL09099.1"/>
    <property type="molecule type" value="Genomic_DNA"/>
</dbReference>
<name>A0A4R1NMU8_9RHOB</name>
<keyword evidence="1" id="KW-0732">Signal</keyword>
<gene>
    <name evidence="2" type="ORF">BXY66_1142</name>
</gene>
<dbReference type="Proteomes" id="UP000295673">
    <property type="component" value="Unassembled WGS sequence"/>
</dbReference>
<feature type="chain" id="PRO_5020847848" evidence="1">
    <location>
        <begin position="21"/>
        <end position="140"/>
    </location>
</feature>
<evidence type="ECO:0000313" key="3">
    <source>
        <dbReference type="Proteomes" id="UP000295673"/>
    </source>
</evidence>